<dbReference type="STRING" id="1245.ARA02_01775"/>
<accession>A0A222YDV0</accession>
<dbReference type="InterPro" id="IPR003439">
    <property type="entry name" value="ABC_transporter-like_ATP-bd"/>
</dbReference>
<sequence length="257" mass="28654">MSFIEIKDVHKSFYQKEILKGIDLTLHKGEVIVILGPSGSGKTTFLRCLNTLEKADKGQIKIDDVTKDFTVKDRQNTRDLILKTAMVFQGHALFDNMTVLQNVIEGLIRVKKMDREAATKIGLSTLDRVGLSDRANYYPVQLSGGQQQRAGIARAMAMQPELLLFDEPTSALDPELVGEVLSAMKELAQEGHTMIVVTHEMQFAYEVADRVLYMEGGVVVEQGPPEEIFNAPKDKRTQQFLARLSGKNFGEPELVNS</sequence>
<keyword evidence="2" id="KW-0813">Transport</keyword>
<dbReference type="SMART" id="SM00382">
    <property type="entry name" value="AAA"/>
    <property type="match status" value="1"/>
</dbReference>
<dbReference type="OMA" id="AFVFQHY"/>
<reference evidence="7 8" key="1">
    <citation type="submission" date="2019-10" db="EMBL/GenBank/DDBJ databases">
        <title>WGS of Leuconostoc mesenteroides.</title>
        <authorList>
            <person name="Melo Bolivar J."/>
            <person name="Marino-Ramirez L."/>
            <person name="Villamil Diaz L.M."/>
        </authorList>
    </citation>
    <scope>NUCLEOTIDE SEQUENCE [LARGE SCALE GENOMIC DNA]</scope>
    <source>
        <strain evidence="7 8">M11</strain>
    </source>
</reference>
<dbReference type="EMBL" id="WIPA01000003">
    <property type="protein sequence ID" value="MQR26286.1"/>
    <property type="molecule type" value="Genomic_DNA"/>
</dbReference>
<keyword evidence="3" id="KW-1003">Cell membrane</keyword>
<comment type="subcellular location">
    <subcellularLocation>
        <location evidence="1">Cell membrane</location>
        <topology evidence="1">Peripheral membrane protein</topology>
    </subcellularLocation>
</comment>
<dbReference type="InterPro" id="IPR030679">
    <property type="entry name" value="ABC_ATPase_HisP-typ"/>
</dbReference>
<evidence type="ECO:0000256" key="4">
    <source>
        <dbReference type="ARBA" id="ARBA00022741"/>
    </source>
</evidence>
<keyword evidence="4" id="KW-0547">Nucleotide-binding</keyword>
<dbReference type="RefSeq" id="WP_011679237.1">
    <property type="nucleotide sequence ID" value="NZ_BCMO01000001.1"/>
</dbReference>
<evidence type="ECO:0000256" key="6">
    <source>
        <dbReference type="ARBA" id="ARBA00023136"/>
    </source>
</evidence>
<dbReference type="Proteomes" id="UP000469952">
    <property type="component" value="Unassembled WGS sequence"/>
</dbReference>
<dbReference type="PROSITE" id="PS50893">
    <property type="entry name" value="ABC_TRANSPORTER_2"/>
    <property type="match status" value="1"/>
</dbReference>
<dbReference type="AlphaFoldDB" id="A0A222YDV0"/>
<dbReference type="PANTHER" id="PTHR43166">
    <property type="entry name" value="AMINO ACID IMPORT ATP-BINDING PROTEIN"/>
    <property type="match status" value="1"/>
</dbReference>
<dbReference type="GO" id="GO:0015424">
    <property type="term" value="F:ABC-type amino acid transporter activity"/>
    <property type="evidence" value="ECO:0007669"/>
    <property type="project" value="InterPro"/>
</dbReference>
<dbReference type="CDD" id="cd03262">
    <property type="entry name" value="ABC_HisP_GlnQ"/>
    <property type="match status" value="1"/>
</dbReference>
<dbReference type="Gene3D" id="3.40.50.300">
    <property type="entry name" value="P-loop containing nucleotide triphosphate hydrolases"/>
    <property type="match status" value="1"/>
</dbReference>
<evidence type="ECO:0000313" key="8">
    <source>
        <dbReference type="Proteomes" id="UP000469952"/>
    </source>
</evidence>
<dbReference type="GO" id="GO:0005524">
    <property type="term" value="F:ATP binding"/>
    <property type="evidence" value="ECO:0007669"/>
    <property type="project" value="UniProtKB-KW"/>
</dbReference>
<dbReference type="PROSITE" id="PS00211">
    <property type="entry name" value="ABC_TRANSPORTER_1"/>
    <property type="match status" value="1"/>
</dbReference>
<comment type="caution">
    <text evidence="7">The sequence shown here is derived from an EMBL/GenBank/DDBJ whole genome shotgun (WGS) entry which is preliminary data.</text>
</comment>
<keyword evidence="6" id="KW-0472">Membrane</keyword>
<evidence type="ECO:0000256" key="5">
    <source>
        <dbReference type="ARBA" id="ARBA00022840"/>
    </source>
</evidence>
<protein>
    <submittedName>
        <fullName evidence="7">ATP-binding cassette domain-containing protein</fullName>
    </submittedName>
</protein>
<keyword evidence="5 7" id="KW-0067">ATP-binding</keyword>
<dbReference type="InterPro" id="IPR050086">
    <property type="entry name" value="MetN_ABC_transporter-like"/>
</dbReference>
<dbReference type="Pfam" id="PF00005">
    <property type="entry name" value="ABC_tran"/>
    <property type="match status" value="1"/>
</dbReference>
<evidence type="ECO:0000256" key="2">
    <source>
        <dbReference type="ARBA" id="ARBA00022448"/>
    </source>
</evidence>
<evidence type="ECO:0000256" key="1">
    <source>
        <dbReference type="ARBA" id="ARBA00004202"/>
    </source>
</evidence>
<evidence type="ECO:0000256" key="3">
    <source>
        <dbReference type="ARBA" id="ARBA00022475"/>
    </source>
</evidence>
<dbReference type="FunFam" id="3.40.50.300:FF:000020">
    <property type="entry name" value="Amino acid ABC transporter ATP-binding component"/>
    <property type="match status" value="1"/>
</dbReference>
<dbReference type="InterPro" id="IPR003593">
    <property type="entry name" value="AAA+_ATPase"/>
</dbReference>
<dbReference type="SUPFAM" id="SSF52540">
    <property type="entry name" value="P-loop containing nucleoside triphosphate hydrolases"/>
    <property type="match status" value="1"/>
</dbReference>
<dbReference type="InterPro" id="IPR027417">
    <property type="entry name" value="P-loop_NTPase"/>
</dbReference>
<dbReference type="PANTHER" id="PTHR43166:SF35">
    <property type="entry name" value="L-CYSTINE IMPORT ATP-BINDING PROTEIN TCYN"/>
    <property type="match status" value="1"/>
</dbReference>
<evidence type="ECO:0000313" key="7">
    <source>
        <dbReference type="EMBL" id="MQR26286.1"/>
    </source>
</evidence>
<dbReference type="PIRSF" id="PIRSF039085">
    <property type="entry name" value="ABC_ATPase_HisP"/>
    <property type="match status" value="1"/>
</dbReference>
<gene>
    <name evidence="7" type="ORF">GFV13_03125</name>
</gene>
<organism evidence="7 8">
    <name type="scientific">Leuconostoc mesenteroides</name>
    <dbReference type="NCBI Taxonomy" id="1245"/>
    <lineage>
        <taxon>Bacteria</taxon>
        <taxon>Bacillati</taxon>
        <taxon>Bacillota</taxon>
        <taxon>Bacilli</taxon>
        <taxon>Lactobacillales</taxon>
        <taxon>Lactobacillaceae</taxon>
        <taxon>Leuconostoc</taxon>
    </lineage>
</organism>
<dbReference type="GO" id="GO:0016887">
    <property type="term" value="F:ATP hydrolysis activity"/>
    <property type="evidence" value="ECO:0007669"/>
    <property type="project" value="InterPro"/>
</dbReference>
<dbReference type="InterPro" id="IPR017871">
    <property type="entry name" value="ABC_transporter-like_CS"/>
</dbReference>
<dbReference type="GeneID" id="29576690"/>
<name>A0A222YDV0_LEUME</name>
<dbReference type="GO" id="GO:0005886">
    <property type="term" value="C:plasma membrane"/>
    <property type="evidence" value="ECO:0007669"/>
    <property type="project" value="UniProtKB-SubCell"/>
</dbReference>
<dbReference type="OrthoDB" id="1679618at2"/>
<proteinExistence type="predicted"/>